<evidence type="ECO:0000313" key="1">
    <source>
        <dbReference type="EMBL" id="CAK9033411.1"/>
    </source>
</evidence>
<gene>
    <name evidence="1" type="ORF">SCF082_LOCUS20472</name>
</gene>
<reference evidence="1 2" key="1">
    <citation type="submission" date="2024-02" db="EMBL/GenBank/DDBJ databases">
        <authorList>
            <person name="Chen Y."/>
            <person name="Shah S."/>
            <person name="Dougan E. K."/>
            <person name="Thang M."/>
            <person name="Chan C."/>
        </authorList>
    </citation>
    <scope>NUCLEOTIDE SEQUENCE [LARGE SCALE GENOMIC DNA]</scope>
</reference>
<name>A0ABP0L3L4_9DINO</name>
<accession>A0ABP0L3L4</accession>
<dbReference type="Proteomes" id="UP001642464">
    <property type="component" value="Unassembled WGS sequence"/>
</dbReference>
<evidence type="ECO:0000313" key="2">
    <source>
        <dbReference type="Proteomes" id="UP001642464"/>
    </source>
</evidence>
<organism evidence="1 2">
    <name type="scientific">Durusdinium trenchii</name>
    <dbReference type="NCBI Taxonomy" id="1381693"/>
    <lineage>
        <taxon>Eukaryota</taxon>
        <taxon>Sar</taxon>
        <taxon>Alveolata</taxon>
        <taxon>Dinophyceae</taxon>
        <taxon>Suessiales</taxon>
        <taxon>Symbiodiniaceae</taxon>
        <taxon>Durusdinium</taxon>
    </lineage>
</organism>
<comment type="caution">
    <text evidence="1">The sequence shown here is derived from an EMBL/GenBank/DDBJ whole genome shotgun (WGS) entry which is preliminary data.</text>
</comment>
<sequence length="609" mass="67657">MPLGPRHPTWALAGHAPKTALRWTTVMRLVSQGEQLACGEKDLNPDPEAVLHMVLLQMQQLVDLLYRHRLHELMAVRHPPQGLQEVLALVMDIIKESPCLKGVTRLRNQEEWEYLRKIASGMAEKFRAALAGWPWAALRGEVSERQMSLAQKRAVDLAWLGRNLTPLGTSSDLKMILGEWARLAMKLYHFYRLWTNSGQHEEQMELDDFLELKALQGEEDSCETQVSLLVDLAPVWHVLETKSYEDERLEALKALRILGGTSPVRTIRTAGPVLFEEEELASLAQEAIAATGCEPQEELQVEFLAVLTQQLRLYETTSPRLVTRRLRPASEVLALLFPKGAVGHGEAFEWLAFVLAEGSQPEQSSALSAFTALIEGEESWSPCVEVLVQRLLQPSLRRDQESQLNEALAIVCRRAPDAVRDVLLTRLTCDDSSPAALARLARSVTFVGTNEELTKALVKHLESMHGTYLVELARGLQEVSSDCKPQVFEALRHELQRRQPPCDHGCEDVVRVIGSCWPVDGVLRELSGYLAQASRRVATEGAGPVAAVLDAASSMASSAAQPLLVRSQMVLARRLRDTGDVVALEALRRSFAAAADEPRGAEGCAWRVW</sequence>
<keyword evidence="1" id="KW-0547">Nucleotide-binding</keyword>
<keyword evidence="2" id="KW-1185">Reference proteome</keyword>
<keyword evidence="1" id="KW-0378">Hydrolase</keyword>
<dbReference type="EMBL" id="CAXAMM010014313">
    <property type="protein sequence ID" value="CAK9033411.1"/>
    <property type="molecule type" value="Genomic_DNA"/>
</dbReference>
<keyword evidence="1" id="KW-0347">Helicase</keyword>
<proteinExistence type="predicted"/>
<dbReference type="GO" id="GO:0004386">
    <property type="term" value="F:helicase activity"/>
    <property type="evidence" value="ECO:0007669"/>
    <property type="project" value="UniProtKB-KW"/>
</dbReference>
<keyword evidence="1" id="KW-0067">ATP-binding</keyword>
<protein>
    <submittedName>
        <fullName evidence="1">DNA repair helicase UVH6</fullName>
    </submittedName>
</protein>